<dbReference type="GeneID" id="19162877"/>
<feature type="domain" description="AB hydrolase-1" evidence="1">
    <location>
        <begin position="40"/>
        <end position="279"/>
    </location>
</feature>
<dbReference type="HOGENOM" id="CLU_020336_4_0_1"/>
<comment type="caution">
    <text evidence="2">The sequence shown here is derived from an EMBL/GenBank/DDBJ whole genome shotgun (WGS) entry which is preliminary data.</text>
</comment>
<dbReference type="RefSeq" id="XP_007727078.1">
    <property type="nucleotide sequence ID" value="XM_007728888.1"/>
</dbReference>
<dbReference type="Proteomes" id="UP000019484">
    <property type="component" value="Unassembled WGS sequence"/>
</dbReference>
<protein>
    <recommendedName>
        <fullName evidence="1">AB hydrolase-1 domain-containing protein</fullName>
    </recommendedName>
</protein>
<dbReference type="eggNOG" id="KOG2984">
    <property type="taxonomic scope" value="Eukaryota"/>
</dbReference>
<dbReference type="Pfam" id="PF00561">
    <property type="entry name" value="Abhydrolase_1"/>
    <property type="match status" value="1"/>
</dbReference>
<dbReference type="PANTHER" id="PTHR43433:SF10">
    <property type="entry name" value="AB HYDROLASE-1 DOMAIN-CONTAINING PROTEIN"/>
    <property type="match status" value="1"/>
</dbReference>
<accession>W9XN49</accession>
<evidence type="ECO:0000259" key="1">
    <source>
        <dbReference type="Pfam" id="PF00561"/>
    </source>
</evidence>
<evidence type="ECO:0000313" key="3">
    <source>
        <dbReference type="Proteomes" id="UP000019484"/>
    </source>
</evidence>
<evidence type="ECO:0000313" key="2">
    <source>
        <dbReference type="EMBL" id="EXJ81957.1"/>
    </source>
</evidence>
<dbReference type="InterPro" id="IPR050471">
    <property type="entry name" value="AB_hydrolase"/>
</dbReference>
<dbReference type="InterPro" id="IPR029058">
    <property type="entry name" value="AB_hydrolase_fold"/>
</dbReference>
<dbReference type="OrthoDB" id="8119704at2759"/>
<dbReference type="STRING" id="1182541.W9XN49"/>
<dbReference type="AlphaFoldDB" id="W9XN49"/>
<dbReference type="PANTHER" id="PTHR43433">
    <property type="entry name" value="HYDROLASE, ALPHA/BETA FOLD FAMILY PROTEIN"/>
    <property type="match status" value="1"/>
</dbReference>
<sequence>MAAQTAVTQYVTANNGVRFAYRRIGTQDGIPLVMHIHFRANMDLWDPLFVNTLAKARPVIIFDNAGVGRSTGEVPDTFQGWADDLLSFVDALGLSKIDLLGFSMGGYAVQMAALTAPQLIRKLILSGTSASKPSVEHVAGVVWPREDAPAAPIKALKDAVTQDEVKDALAFSFFYPDEPGRAAFQKYWVRVQERTAEPLILDLLDRDGGAKRQFAAAIHSYKDNPRASFGRLGELMMPVLVANGDKDLLIPTSRSWELMTQIPTAQLIIYPRAGHGFIWQYAELFATHLNMFLDGSEFDNFLPKL</sequence>
<keyword evidence="3" id="KW-1185">Reference proteome</keyword>
<organism evidence="2 3">
    <name type="scientific">Capronia coronata CBS 617.96</name>
    <dbReference type="NCBI Taxonomy" id="1182541"/>
    <lineage>
        <taxon>Eukaryota</taxon>
        <taxon>Fungi</taxon>
        <taxon>Dikarya</taxon>
        <taxon>Ascomycota</taxon>
        <taxon>Pezizomycotina</taxon>
        <taxon>Eurotiomycetes</taxon>
        <taxon>Chaetothyriomycetidae</taxon>
        <taxon>Chaetothyriales</taxon>
        <taxon>Herpotrichiellaceae</taxon>
        <taxon>Capronia</taxon>
    </lineage>
</organism>
<name>W9XN49_9EURO</name>
<gene>
    <name evidence="2" type="ORF">A1O1_08024</name>
</gene>
<dbReference type="InterPro" id="IPR000073">
    <property type="entry name" value="AB_hydrolase_1"/>
</dbReference>
<proteinExistence type="predicted"/>
<reference evidence="2 3" key="1">
    <citation type="submission" date="2013-03" db="EMBL/GenBank/DDBJ databases">
        <title>The Genome Sequence of Capronia coronata CBS 617.96.</title>
        <authorList>
            <consortium name="The Broad Institute Genomics Platform"/>
            <person name="Cuomo C."/>
            <person name="de Hoog S."/>
            <person name="Gorbushina A."/>
            <person name="Walker B."/>
            <person name="Young S.K."/>
            <person name="Zeng Q."/>
            <person name="Gargeya S."/>
            <person name="Fitzgerald M."/>
            <person name="Haas B."/>
            <person name="Abouelleil A."/>
            <person name="Allen A.W."/>
            <person name="Alvarado L."/>
            <person name="Arachchi H.M."/>
            <person name="Berlin A.M."/>
            <person name="Chapman S.B."/>
            <person name="Gainer-Dewar J."/>
            <person name="Goldberg J."/>
            <person name="Griggs A."/>
            <person name="Gujja S."/>
            <person name="Hansen M."/>
            <person name="Howarth C."/>
            <person name="Imamovic A."/>
            <person name="Ireland A."/>
            <person name="Larimer J."/>
            <person name="McCowan C."/>
            <person name="Murphy C."/>
            <person name="Pearson M."/>
            <person name="Poon T.W."/>
            <person name="Priest M."/>
            <person name="Roberts A."/>
            <person name="Saif S."/>
            <person name="Shea T."/>
            <person name="Sisk P."/>
            <person name="Sykes S."/>
            <person name="Wortman J."/>
            <person name="Nusbaum C."/>
            <person name="Birren B."/>
        </authorList>
    </citation>
    <scope>NUCLEOTIDE SEQUENCE [LARGE SCALE GENOMIC DNA]</scope>
    <source>
        <strain evidence="2 3">CBS 617.96</strain>
    </source>
</reference>
<dbReference type="Gene3D" id="3.40.50.1820">
    <property type="entry name" value="alpha/beta hydrolase"/>
    <property type="match status" value="1"/>
</dbReference>
<dbReference type="SUPFAM" id="SSF53474">
    <property type="entry name" value="alpha/beta-Hydrolases"/>
    <property type="match status" value="1"/>
</dbReference>
<dbReference type="EMBL" id="AMWN01000007">
    <property type="protein sequence ID" value="EXJ81957.1"/>
    <property type="molecule type" value="Genomic_DNA"/>
</dbReference>